<protein>
    <submittedName>
        <fullName evidence="1">Uncharacterized protein</fullName>
    </submittedName>
</protein>
<evidence type="ECO:0000313" key="1">
    <source>
        <dbReference type="EMBL" id="MBA4669919.1"/>
    </source>
</evidence>
<reference evidence="1" key="2">
    <citation type="submission" date="2020-07" db="EMBL/GenBank/DDBJ databases">
        <authorList>
            <person name="Vera ALvarez R."/>
            <person name="Arias-Moreno D.M."/>
            <person name="Jimenez-Jacinto V."/>
            <person name="Jimenez-Bremont J.F."/>
            <person name="Swaminathan K."/>
            <person name="Moose S.P."/>
            <person name="Guerrero-Gonzalez M.L."/>
            <person name="Marino-Ramirez L."/>
            <person name="Landsman D."/>
            <person name="Rodriguez-Kessler M."/>
            <person name="Delgado-Sanchez P."/>
        </authorList>
    </citation>
    <scope>NUCLEOTIDE SEQUENCE</scope>
    <source>
        <tissue evidence="1">Cladode</tissue>
    </source>
</reference>
<accession>A0A7C9AK44</accession>
<proteinExistence type="predicted"/>
<reference evidence="1" key="1">
    <citation type="journal article" date="2013" name="J. Plant Res.">
        <title>Effect of fungi and light on seed germination of three Opuntia species from semiarid lands of central Mexico.</title>
        <authorList>
            <person name="Delgado-Sanchez P."/>
            <person name="Jimenez-Bremont J.F."/>
            <person name="Guerrero-Gonzalez Mde L."/>
            <person name="Flores J."/>
        </authorList>
    </citation>
    <scope>NUCLEOTIDE SEQUENCE</scope>
    <source>
        <tissue evidence="1">Cladode</tissue>
    </source>
</reference>
<dbReference type="AlphaFoldDB" id="A0A7C9AK44"/>
<sequence>METTASTLLRLAYMFTSEFLKLQHCCPVPQIASFMSYSIGFQFSLLRIPPYPLVASHEIQVIEPIPKPLDPTEVLTTFSVIHLTEKLLTLNFQNLSGRSNCSLDNLQV</sequence>
<name>A0A7C9AK44_OPUST</name>
<dbReference type="EMBL" id="GISG01245539">
    <property type="protein sequence ID" value="MBA4669919.1"/>
    <property type="molecule type" value="Transcribed_RNA"/>
</dbReference>
<organism evidence="1">
    <name type="scientific">Opuntia streptacantha</name>
    <name type="common">Prickly pear cactus</name>
    <name type="synonym">Opuntia cardona</name>
    <dbReference type="NCBI Taxonomy" id="393608"/>
    <lineage>
        <taxon>Eukaryota</taxon>
        <taxon>Viridiplantae</taxon>
        <taxon>Streptophyta</taxon>
        <taxon>Embryophyta</taxon>
        <taxon>Tracheophyta</taxon>
        <taxon>Spermatophyta</taxon>
        <taxon>Magnoliopsida</taxon>
        <taxon>eudicotyledons</taxon>
        <taxon>Gunneridae</taxon>
        <taxon>Pentapetalae</taxon>
        <taxon>Caryophyllales</taxon>
        <taxon>Cactineae</taxon>
        <taxon>Cactaceae</taxon>
        <taxon>Opuntioideae</taxon>
        <taxon>Opuntia</taxon>
    </lineage>
</organism>